<evidence type="ECO:0000256" key="2">
    <source>
        <dbReference type="SAM" id="Phobius"/>
    </source>
</evidence>
<keyword evidence="2" id="KW-0472">Membrane</keyword>
<comment type="caution">
    <text evidence="3">The sequence shown here is derived from an EMBL/GenBank/DDBJ whole genome shotgun (WGS) entry which is preliminary data.</text>
</comment>
<evidence type="ECO:0000256" key="1">
    <source>
        <dbReference type="SAM" id="MobiDB-lite"/>
    </source>
</evidence>
<proteinExistence type="predicted"/>
<keyword evidence="2" id="KW-0812">Transmembrane</keyword>
<name>A0AAD2CWK3_EUPCR</name>
<evidence type="ECO:0000313" key="3">
    <source>
        <dbReference type="EMBL" id="CAI2373386.1"/>
    </source>
</evidence>
<gene>
    <name evidence="3" type="ORF">ECRASSUSDP1_LOCUS14731</name>
</gene>
<keyword evidence="2" id="KW-1133">Transmembrane helix</keyword>
<reference evidence="3" key="1">
    <citation type="submission" date="2023-07" db="EMBL/GenBank/DDBJ databases">
        <authorList>
            <consortium name="AG Swart"/>
            <person name="Singh M."/>
            <person name="Singh A."/>
            <person name="Seah K."/>
            <person name="Emmerich C."/>
        </authorList>
    </citation>
    <scope>NUCLEOTIDE SEQUENCE</scope>
    <source>
        <strain evidence="3">DP1</strain>
    </source>
</reference>
<sequence>MEDKSDNDTQEQSKRIFDSSDRMTNMMRKVDEIKREKDIERAETLDFQEDPQYIKNAKKDIQDYVDKTGSIGDKINHFFNIFRQFSNSYNQANQLYNPDLTNILKTKRIQYVTTLPRFTLNDDLAERMTLAEKAESSLVNELKLWGHKYAILSFTLGINLSALLYSTIFRYHGRAIRLIFSATLGWSFSTYLLNKALDKIYYPIMPIFQKYRAMEKKYDPDTFKKIISFEKDVEETDSIKRFKKGKDKIEALNKLSSIDEEIMQETQKAKEEFEELMNESHTRFINENDFEGDVEKYEEFINSYIHCYYEPLVPEYEEGKFFVDKMDGKLDSRLKWLGIKNKKVTGIFMK</sequence>
<dbReference type="EMBL" id="CAMPGE010014731">
    <property type="protein sequence ID" value="CAI2373386.1"/>
    <property type="molecule type" value="Genomic_DNA"/>
</dbReference>
<keyword evidence="4" id="KW-1185">Reference proteome</keyword>
<dbReference type="Proteomes" id="UP001295684">
    <property type="component" value="Unassembled WGS sequence"/>
</dbReference>
<feature type="transmembrane region" description="Helical" evidence="2">
    <location>
        <begin position="149"/>
        <end position="169"/>
    </location>
</feature>
<accession>A0AAD2CWK3</accession>
<evidence type="ECO:0000313" key="4">
    <source>
        <dbReference type="Proteomes" id="UP001295684"/>
    </source>
</evidence>
<protein>
    <submittedName>
        <fullName evidence="3">Uncharacterized protein</fullName>
    </submittedName>
</protein>
<feature type="region of interest" description="Disordered" evidence="1">
    <location>
        <begin position="1"/>
        <end position="21"/>
    </location>
</feature>
<organism evidence="3 4">
    <name type="scientific">Euplotes crassus</name>
    <dbReference type="NCBI Taxonomy" id="5936"/>
    <lineage>
        <taxon>Eukaryota</taxon>
        <taxon>Sar</taxon>
        <taxon>Alveolata</taxon>
        <taxon>Ciliophora</taxon>
        <taxon>Intramacronucleata</taxon>
        <taxon>Spirotrichea</taxon>
        <taxon>Hypotrichia</taxon>
        <taxon>Euplotida</taxon>
        <taxon>Euplotidae</taxon>
        <taxon>Moneuplotes</taxon>
    </lineage>
</organism>
<dbReference type="AlphaFoldDB" id="A0AAD2CWK3"/>